<dbReference type="Pfam" id="PF02627">
    <property type="entry name" value="CMD"/>
    <property type="match status" value="2"/>
</dbReference>
<dbReference type="KEGG" id="meg:DKB62_02165"/>
<dbReference type="GO" id="GO:0051920">
    <property type="term" value="F:peroxiredoxin activity"/>
    <property type="evidence" value="ECO:0007669"/>
    <property type="project" value="InterPro"/>
</dbReference>
<gene>
    <name evidence="3" type="ORF">DKB62_02165</name>
</gene>
<evidence type="ECO:0000313" key="3">
    <source>
        <dbReference type="EMBL" id="AXL20469.1"/>
    </source>
</evidence>
<dbReference type="EMBL" id="CP029462">
    <property type="protein sequence ID" value="AXL20469.1"/>
    <property type="molecule type" value="Genomic_DNA"/>
</dbReference>
<feature type="domain" description="Carboxymuconolactone decarboxylase-like" evidence="2">
    <location>
        <begin position="23"/>
        <end position="91"/>
    </location>
</feature>
<name>A0A346AX76_9FIRM</name>
<evidence type="ECO:0000313" key="4">
    <source>
        <dbReference type="Proteomes" id="UP000254337"/>
    </source>
</evidence>
<keyword evidence="4" id="KW-1185">Reference proteome</keyword>
<dbReference type="PANTHER" id="PTHR33570:SF2">
    <property type="entry name" value="CARBOXYMUCONOLACTONE DECARBOXYLASE-LIKE DOMAIN-CONTAINING PROTEIN"/>
    <property type="match status" value="1"/>
</dbReference>
<dbReference type="RefSeq" id="WP_107195882.1">
    <property type="nucleotide sequence ID" value="NZ_CAUWMV010000001.1"/>
</dbReference>
<dbReference type="OrthoDB" id="9802489at2"/>
<organism evidence="3 4">
    <name type="scientific">Megasphaera stantonii</name>
    <dbReference type="NCBI Taxonomy" id="2144175"/>
    <lineage>
        <taxon>Bacteria</taxon>
        <taxon>Bacillati</taxon>
        <taxon>Bacillota</taxon>
        <taxon>Negativicutes</taxon>
        <taxon>Veillonellales</taxon>
        <taxon>Veillonellaceae</taxon>
        <taxon>Megasphaera</taxon>
    </lineage>
</organism>
<dbReference type="InterPro" id="IPR029032">
    <property type="entry name" value="AhpD-like"/>
</dbReference>
<accession>A0A346AX76</accession>
<evidence type="ECO:0000259" key="2">
    <source>
        <dbReference type="Pfam" id="PF02627"/>
    </source>
</evidence>
<dbReference type="Proteomes" id="UP000254337">
    <property type="component" value="Chromosome"/>
</dbReference>
<dbReference type="AlphaFoldDB" id="A0A346AX76"/>
<dbReference type="SUPFAM" id="SSF69118">
    <property type="entry name" value="AhpD-like"/>
    <property type="match status" value="1"/>
</dbReference>
<keyword evidence="1" id="KW-0732">Signal</keyword>
<protein>
    <submittedName>
        <fullName evidence="3">Carboxymuconolactone decarboxylase family protein</fullName>
    </submittedName>
</protein>
<dbReference type="Gene3D" id="1.20.1290.10">
    <property type="entry name" value="AhpD-like"/>
    <property type="match status" value="1"/>
</dbReference>
<reference evidence="3 4" key="1">
    <citation type="submission" date="2018-05" db="EMBL/GenBank/DDBJ databases">
        <title>Complete genome sequence of Megasphaera sp. AJH120T, isolated from the ceca of a chicken.</title>
        <authorList>
            <person name="Maki J."/>
            <person name="Looft T."/>
        </authorList>
    </citation>
    <scope>NUCLEOTIDE SEQUENCE [LARGE SCALE GENOMIC DNA]</scope>
    <source>
        <strain evidence="3 4">AJH120</strain>
    </source>
</reference>
<dbReference type="PANTHER" id="PTHR33570">
    <property type="entry name" value="4-CARBOXYMUCONOLACTONE DECARBOXYLASE FAMILY PROTEIN"/>
    <property type="match status" value="1"/>
</dbReference>
<sequence length="237" mass="25552">MKQRLLFLMSLFVLMTVGGAAFAAAPAEDKVLSPRQESIVVISAFAAQGDLESLKTALADGLNNGLTVNEEKELLVQLYAYAGFPRSLNGLNTLMTVLEERKARGITDTMGPDADPVDPNRDRHAIGDANQTKLVGHPVKGNVYEFCPTISDFLKEHLFGDIFERTVLMWNERELATVSMLAGIGNVNAQLASHMNVAMHNGVTGDQLKAMAKLLGQRVGKAAGDNAMTVAKRVLGE</sequence>
<dbReference type="InterPro" id="IPR052512">
    <property type="entry name" value="4CMD/NDH-1_regulator"/>
</dbReference>
<dbReference type="InterPro" id="IPR003779">
    <property type="entry name" value="CMD-like"/>
</dbReference>
<evidence type="ECO:0000256" key="1">
    <source>
        <dbReference type="SAM" id="SignalP"/>
    </source>
</evidence>
<feature type="chain" id="PRO_5041086423" evidence="1">
    <location>
        <begin position="24"/>
        <end position="237"/>
    </location>
</feature>
<proteinExistence type="predicted"/>
<feature type="signal peptide" evidence="1">
    <location>
        <begin position="1"/>
        <end position="23"/>
    </location>
</feature>
<feature type="domain" description="Carboxymuconolactone decarboxylase-like" evidence="2">
    <location>
        <begin position="150"/>
        <end position="232"/>
    </location>
</feature>